<organism evidence="9 10">
    <name type="scientific">Exophiala bonariae</name>
    <dbReference type="NCBI Taxonomy" id="1690606"/>
    <lineage>
        <taxon>Eukaryota</taxon>
        <taxon>Fungi</taxon>
        <taxon>Dikarya</taxon>
        <taxon>Ascomycota</taxon>
        <taxon>Pezizomycotina</taxon>
        <taxon>Eurotiomycetes</taxon>
        <taxon>Chaetothyriomycetidae</taxon>
        <taxon>Chaetothyriales</taxon>
        <taxon>Herpotrichiellaceae</taxon>
        <taxon>Exophiala</taxon>
    </lineage>
</organism>
<keyword evidence="4" id="KW-0498">Mitosis</keyword>
<dbReference type="GO" id="GO:0007064">
    <property type="term" value="P:mitotic sister chromatid cohesion"/>
    <property type="evidence" value="ECO:0007669"/>
    <property type="project" value="InterPro"/>
</dbReference>
<dbReference type="Gene3D" id="1.25.40.10">
    <property type="entry name" value="Tetratricopeptide repeat domain"/>
    <property type="match status" value="1"/>
</dbReference>
<keyword evidence="7" id="KW-0131">Cell cycle</keyword>
<feature type="compositionally biased region" description="Polar residues" evidence="8">
    <location>
        <begin position="190"/>
        <end position="199"/>
    </location>
</feature>
<evidence type="ECO:0000256" key="3">
    <source>
        <dbReference type="ARBA" id="ARBA00022618"/>
    </source>
</evidence>
<feature type="region of interest" description="Disordered" evidence="8">
    <location>
        <begin position="129"/>
        <end position="305"/>
    </location>
</feature>
<evidence type="ECO:0000256" key="1">
    <source>
        <dbReference type="ARBA" id="ARBA00004123"/>
    </source>
</evidence>
<dbReference type="GO" id="GO:0007059">
    <property type="term" value="P:chromosome segregation"/>
    <property type="evidence" value="ECO:0007669"/>
    <property type="project" value="UniProtKB-KW"/>
</dbReference>
<accession>A0AAV9NMN9</accession>
<keyword evidence="3" id="KW-0132">Cell division</keyword>
<sequence>MDPNFPMNVNSNMDYFYDDNLNLNYPQVQVSHPPQFQYQSQPQISTQPYHHQRQQQQREPIPNLQHQLSYQNQPRPPRPPSLQPFSTTQYPQQQPYVQSLPQSYPQYYQNQTQPSRNDFAQFQQPLYQQPSLNSHTDPRHPQRHTHHSQQIVTPQAQRAPQHIQQHHQPPPPVQVPIQPPVPPPHHKNQPSRSPAQPNSEIVIPTQKHRSPSIQSHSSFQQPIHPQSSTRREREVERQLSSAKQSRPQEPQHSPKLKQEYVIKPQSISSQPLNTTVSLEEIQKKPPRPPLAAISDQTQSATPQSKNGVLQAVVINTTPKQPVMKPPESQPDYLEPEYPTLLCALAEDYLDMARKLPEVTDEYQELVALALGCLESALSNLKLQPLKEAQTSLRYAQVLYEETENYDEAETQLSKAIELCERHKFIDIKYELQLLLSKVLYQSKPKAALRDIQRMIDDIEAYRHTAWLYLFRFQHAMFSLASSSLGDVHSSTSQLSKISNLARQNSDPVMLAFAAVVESLLHLSSSNQEAIVATQTTLAKARALQLNPDVEAIPQMTIIMEFIDLATSIQEGNIVQTEQKRKIVQNVLYEAIGHNNWRDDGFIYLPISKRSLAGVQVSTNGHIFEKNGKHFMGFLWLLKEEAEALGFLFSADSAAHKNGHDGKAEKYAKTGLALVRGWQRPGIAENYEQSDRAFIGNNLLEAQFLFLIAFMQCSMGKWERAERVIAELSRISESLGVNFPSSMVSGMLYLRGVILQGMGDTTAALTVYQSDTLRLVLQHTTPTQGLKTHQKISHAYYTDSDATKNFRLLAAMNSAFIIQNPQHPQHHQLSVLLSNIRPVAENSANKYIQAHYSLMKSILSTTTLTVKQFLKSAMDAGKATGSTMTTALALIYMQQKMFRGTVDEQALKCAKAASHQTRRWGEPMWIHVAAGLEAEALEINGFPAEAAKKETEAESLWDELPERVKNGG</sequence>
<dbReference type="RefSeq" id="XP_064710550.1">
    <property type="nucleotide sequence ID" value="XM_064851547.1"/>
</dbReference>
<dbReference type="GeneID" id="89976161"/>
<proteinExistence type="inferred from homology"/>
<keyword evidence="6" id="KW-0539">Nucleus</keyword>
<comment type="subcellular location">
    <subcellularLocation>
        <location evidence="1">Nucleus</location>
    </subcellularLocation>
</comment>
<feature type="compositionally biased region" description="Polar residues" evidence="8">
    <location>
        <begin position="211"/>
        <end position="228"/>
    </location>
</feature>
<comment type="similarity">
    <text evidence="2">Belongs to the SCC4/mau-2 family.</text>
</comment>
<dbReference type="GO" id="GO:0051301">
    <property type="term" value="P:cell division"/>
    <property type="evidence" value="ECO:0007669"/>
    <property type="project" value="UniProtKB-KW"/>
</dbReference>
<dbReference type="AlphaFoldDB" id="A0AAV9NMN9"/>
<keyword evidence="5" id="KW-0159">Chromosome partition</keyword>
<gene>
    <name evidence="9" type="ORF">LTR84_007996</name>
</gene>
<feature type="compositionally biased region" description="Pro residues" evidence="8">
    <location>
        <begin position="168"/>
        <end position="183"/>
    </location>
</feature>
<feature type="region of interest" description="Disordered" evidence="8">
    <location>
        <begin position="37"/>
        <end position="93"/>
    </location>
</feature>
<dbReference type="GO" id="GO:0005634">
    <property type="term" value="C:nucleus"/>
    <property type="evidence" value="ECO:0007669"/>
    <property type="project" value="UniProtKB-SubCell"/>
</dbReference>
<dbReference type="InterPro" id="IPR011990">
    <property type="entry name" value="TPR-like_helical_dom_sf"/>
</dbReference>
<reference evidence="9 10" key="1">
    <citation type="submission" date="2023-08" db="EMBL/GenBank/DDBJ databases">
        <title>Black Yeasts Isolated from many extreme environments.</title>
        <authorList>
            <person name="Coleine C."/>
            <person name="Stajich J.E."/>
            <person name="Selbmann L."/>
        </authorList>
    </citation>
    <scope>NUCLEOTIDE SEQUENCE [LARGE SCALE GENOMIC DNA]</scope>
    <source>
        <strain evidence="9 10">CCFEE 5792</strain>
    </source>
</reference>
<evidence type="ECO:0000256" key="5">
    <source>
        <dbReference type="ARBA" id="ARBA00022829"/>
    </source>
</evidence>
<dbReference type="Proteomes" id="UP001358417">
    <property type="component" value="Unassembled WGS sequence"/>
</dbReference>
<name>A0AAV9NMN9_9EURO</name>
<feature type="compositionally biased region" description="Polar residues" evidence="8">
    <location>
        <begin position="238"/>
        <end position="251"/>
    </location>
</feature>
<dbReference type="SUPFAM" id="SSF48452">
    <property type="entry name" value="TPR-like"/>
    <property type="match status" value="1"/>
</dbReference>
<evidence type="ECO:0000256" key="2">
    <source>
        <dbReference type="ARBA" id="ARBA00008585"/>
    </source>
</evidence>
<dbReference type="Pfam" id="PF10345">
    <property type="entry name" value="Cohesin_load"/>
    <property type="match status" value="1"/>
</dbReference>
<feature type="compositionally biased region" description="Polar residues" evidence="8">
    <location>
        <begin position="265"/>
        <end position="277"/>
    </location>
</feature>
<evidence type="ECO:0000256" key="7">
    <source>
        <dbReference type="ARBA" id="ARBA00023306"/>
    </source>
</evidence>
<feature type="compositionally biased region" description="Polar residues" evidence="8">
    <location>
        <begin position="64"/>
        <end position="73"/>
    </location>
</feature>
<feature type="compositionally biased region" description="Polar residues" evidence="8">
    <location>
        <begin position="37"/>
        <end position="49"/>
    </location>
</feature>
<dbReference type="InterPro" id="IPR019440">
    <property type="entry name" value="MAU2"/>
</dbReference>
<evidence type="ECO:0000256" key="6">
    <source>
        <dbReference type="ARBA" id="ARBA00023242"/>
    </source>
</evidence>
<feature type="compositionally biased region" description="Low complexity" evidence="8">
    <location>
        <begin position="83"/>
        <end position="93"/>
    </location>
</feature>
<evidence type="ECO:0000313" key="9">
    <source>
        <dbReference type="EMBL" id="KAK5061453.1"/>
    </source>
</evidence>
<protein>
    <submittedName>
        <fullName evidence="9">Uncharacterized protein</fullName>
    </submittedName>
</protein>
<keyword evidence="10" id="KW-1185">Reference proteome</keyword>
<evidence type="ECO:0000313" key="10">
    <source>
        <dbReference type="Proteomes" id="UP001358417"/>
    </source>
</evidence>
<comment type="caution">
    <text evidence="9">The sequence shown here is derived from an EMBL/GenBank/DDBJ whole genome shotgun (WGS) entry which is preliminary data.</text>
</comment>
<dbReference type="PANTHER" id="PTHR21394">
    <property type="entry name" value="MAU2 CHROMATID COHESION FACTOR HOMOLOG"/>
    <property type="match status" value="1"/>
</dbReference>
<feature type="compositionally biased region" description="Low complexity" evidence="8">
    <location>
        <begin position="154"/>
        <end position="167"/>
    </location>
</feature>
<evidence type="ECO:0000256" key="4">
    <source>
        <dbReference type="ARBA" id="ARBA00022776"/>
    </source>
</evidence>
<dbReference type="EMBL" id="JAVRRD010000003">
    <property type="protein sequence ID" value="KAK5061453.1"/>
    <property type="molecule type" value="Genomic_DNA"/>
</dbReference>
<feature type="compositionally biased region" description="Polar residues" evidence="8">
    <location>
        <begin position="294"/>
        <end position="305"/>
    </location>
</feature>
<evidence type="ECO:0000256" key="8">
    <source>
        <dbReference type="SAM" id="MobiDB-lite"/>
    </source>
</evidence>